<reference evidence="2" key="1">
    <citation type="journal article" date="2017" name="Gigascience">
        <title>The genome draft of coconut (Cocos nucifera).</title>
        <authorList>
            <person name="Xiao Y."/>
            <person name="Xu P."/>
            <person name="Fan H."/>
            <person name="Baudouin L."/>
            <person name="Xia W."/>
            <person name="Bocs S."/>
            <person name="Xu J."/>
            <person name="Li Q."/>
            <person name="Guo A."/>
            <person name="Zhou L."/>
            <person name="Li J."/>
            <person name="Wu Y."/>
            <person name="Ma Z."/>
            <person name="Armero A."/>
            <person name="Issali A.E."/>
            <person name="Liu N."/>
            <person name="Peng M."/>
            <person name="Yang Y."/>
        </authorList>
    </citation>
    <scope>NUCLEOTIDE SEQUENCE</scope>
    <source>
        <tissue evidence="2">Spear leaf of Hainan Tall coconut</tissue>
    </source>
</reference>
<gene>
    <name evidence="2" type="ORF">COCNU_02G011430</name>
</gene>
<dbReference type="Proteomes" id="UP000797356">
    <property type="component" value="Chromosome 2"/>
</dbReference>
<evidence type="ECO:0000313" key="2">
    <source>
        <dbReference type="EMBL" id="KAG1331175.1"/>
    </source>
</evidence>
<keyword evidence="3" id="KW-1185">Reference proteome</keyword>
<reference evidence="2" key="2">
    <citation type="submission" date="2019-07" db="EMBL/GenBank/DDBJ databases">
        <authorList>
            <person name="Yang Y."/>
            <person name="Bocs S."/>
            <person name="Baudouin L."/>
        </authorList>
    </citation>
    <scope>NUCLEOTIDE SEQUENCE</scope>
    <source>
        <tissue evidence="2">Spear leaf of Hainan Tall coconut</tissue>
    </source>
</reference>
<feature type="region of interest" description="Disordered" evidence="1">
    <location>
        <begin position="44"/>
        <end position="99"/>
    </location>
</feature>
<proteinExistence type="predicted"/>
<dbReference type="AlphaFoldDB" id="A0A8K0MWU2"/>
<accession>A0A8K0MWU2</accession>
<feature type="compositionally biased region" description="Basic and acidic residues" evidence="1">
    <location>
        <begin position="58"/>
        <end position="77"/>
    </location>
</feature>
<name>A0A8K0MWU2_COCNU</name>
<evidence type="ECO:0000313" key="3">
    <source>
        <dbReference type="Proteomes" id="UP000797356"/>
    </source>
</evidence>
<comment type="caution">
    <text evidence="2">The sequence shown here is derived from an EMBL/GenBank/DDBJ whole genome shotgun (WGS) entry which is preliminary data.</text>
</comment>
<organism evidence="2 3">
    <name type="scientific">Cocos nucifera</name>
    <name type="common">Coconut palm</name>
    <dbReference type="NCBI Taxonomy" id="13894"/>
    <lineage>
        <taxon>Eukaryota</taxon>
        <taxon>Viridiplantae</taxon>
        <taxon>Streptophyta</taxon>
        <taxon>Embryophyta</taxon>
        <taxon>Tracheophyta</taxon>
        <taxon>Spermatophyta</taxon>
        <taxon>Magnoliopsida</taxon>
        <taxon>Liliopsida</taxon>
        <taxon>Arecaceae</taxon>
        <taxon>Arecoideae</taxon>
        <taxon>Cocoseae</taxon>
        <taxon>Attaleinae</taxon>
        <taxon>Cocos</taxon>
    </lineage>
</organism>
<feature type="compositionally biased region" description="Basic and acidic residues" evidence="1">
    <location>
        <begin position="90"/>
        <end position="99"/>
    </location>
</feature>
<sequence>MDAESRVGEGMNAARSISIFDPLADCAMEESSHSTGLAVVRTEGMGASPAQPKCARPSKFDAGRVHEKPKSKEKGDGRLTVASEDVGITEIEHPEQEMV</sequence>
<evidence type="ECO:0000256" key="1">
    <source>
        <dbReference type="SAM" id="MobiDB-lite"/>
    </source>
</evidence>
<dbReference type="EMBL" id="CM017873">
    <property type="protein sequence ID" value="KAG1331175.1"/>
    <property type="molecule type" value="Genomic_DNA"/>
</dbReference>
<protein>
    <submittedName>
        <fullName evidence="2">Uncharacterized protein</fullName>
    </submittedName>
</protein>